<comment type="subunit">
    <text evidence="4">Component of the Mediator complex.</text>
</comment>
<reference evidence="6 7" key="1">
    <citation type="submission" date="2022-12" db="EMBL/GenBank/DDBJ databases">
        <title>Genomic features and morphological characterization of a novel Knufia sp. strain isolated from spacecraft assembly facility.</title>
        <authorList>
            <person name="Teixeira M."/>
            <person name="Chander A.M."/>
            <person name="Stajich J.E."/>
            <person name="Venkateswaran K."/>
        </authorList>
    </citation>
    <scope>NUCLEOTIDE SEQUENCE [LARGE SCALE GENOMIC DNA]</scope>
    <source>
        <strain evidence="6 7">FJI-L2-BK-P2</strain>
    </source>
</reference>
<proteinExistence type="inferred from homology"/>
<keyword evidence="4" id="KW-0805">Transcription regulation</keyword>
<evidence type="ECO:0000313" key="6">
    <source>
        <dbReference type="EMBL" id="KAK5953473.1"/>
    </source>
</evidence>
<keyword evidence="3 4" id="KW-0539">Nucleus</keyword>
<dbReference type="Gene3D" id="1.10.287.3490">
    <property type="match status" value="1"/>
</dbReference>
<keyword evidence="7" id="KW-1185">Reference proteome</keyword>
<dbReference type="Pfam" id="PF10280">
    <property type="entry name" value="Med11"/>
    <property type="match status" value="1"/>
</dbReference>
<dbReference type="GO" id="GO:0006357">
    <property type="term" value="P:regulation of transcription by RNA polymerase II"/>
    <property type="evidence" value="ECO:0007669"/>
    <property type="project" value="InterPro"/>
</dbReference>
<comment type="subcellular location">
    <subcellularLocation>
        <location evidence="1 4">Nucleus</location>
    </subcellularLocation>
</comment>
<dbReference type="GO" id="GO:0003712">
    <property type="term" value="F:transcription coregulator activity"/>
    <property type="evidence" value="ECO:0007669"/>
    <property type="project" value="InterPro"/>
</dbReference>
<evidence type="ECO:0000256" key="4">
    <source>
        <dbReference type="RuleBase" id="RU364147"/>
    </source>
</evidence>
<dbReference type="GO" id="GO:0016592">
    <property type="term" value="C:mediator complex"/>
    <property type="evidence" value="ECO:0007669"/>
    <property type="project" value="InterPro"/>
</dbReference>
<keyword evidence="4" id="KW-0804">Transcription</keyword>
<evidence type="ECO:0000256" key="3">
    <source>
        <dbReference type="ARBA" id="ARBA00023242"/>
    </source>
</evidence>
<dbReference type="AlphaFoldDB" id="A0AAN8EW35"/>
<organism evidence="6 7">
    <name type="scientific">Knufia fluminis</name>
    <dbReference type="NCBI Taxonomy" id="191047"/>
    <lineage>
        <taxon>Eukaryota</taxon>
        <taxon>Fungi</taxon>
        <taxon>Dikarya</taxon>
        <taxon>Ascomycota</taxon>
        <taxon>Pezizomycotina</taxon>
        <taxon>Eurotiomycetes</taxon>
        <taxon>Chaetothyriomycetidae</taxon>
        <taxon>Chaetothyriales</taxon>
        <taxon>Trichomeriaceae</taxon>
        <taxon>Knufia</taxon>
    </lineage>
</organism>
<comment type="similarity">
    <text evidence="2 4">Belongs to the Mediator complex subunit 11 family.</text>
</comment>
<keyword evidence="4" id="KW-0010">Activator</keyword>
<dbReference type="EMBL" id="JAKLMC020000011">
    <property type="protein sequence ID" value="KAK5953473.1"/>
    <property type="molecule type" value="Genomic_DNA"/>
</dbReference>
<evidence type="ECO:0000313" key="7">
    <source>
        <dbReference type="Proteomes" id="UP001316803"/>
    </source>
</evidence>
<dbReference type="InterPro" id="IPR019404">
    <property type="entry name" value="Mediator_Med11"/>
</dbReference>
<protein>
    <recommendedName>
        <fullName evidence="4">Mediator of RNA polymerase II transcription subunit 11</fullName>
    </recommendedName>
    <alternativeName>
        <fullName evidence="4">Mediator complex subunit 11</fullName>
    </alternativeName>
</protein>
<feature type="region of interest" description="Disordered" evidence="5">
    <location>
        <begin position="95"/>
        <end position="128"/>
    </location>
</feature>
<gene>
    <name evidence="4" type="primary">MED11</name>
    <name evidence="6" type="ORF">OHC33_005417</name>
</gene>
<dbReference type="Proteomes" id="UP001316803">
    <property type="component" value="Unassembled WGS sequence"/>
</dbReference>
<comment type="caution">
    <text evidence="6">The sequence shown here is derived from an EMBL/GenBank/DDBJ whole genome shotgun (WGS) entry which is preliminary data.</text>
</comment>
<sequence length="173" mass="18890">MSSNADGAPDFTPVSPEERIKELNAVDHDIAQILSLASKAIGPLANDDYEQPNPRLDDVKETIEEAYAKFYATLSSIDVHMRRQTYALEEAGLINKGTRQDADRATSMNEDQTSRRAGGGSLDSSWLNARAKDSIGQGLKREALDEAKEFLRKSGIQTEGAKDDAMQVDMGKG</sequence>
<accession>A0AAN8EW35</accession>
<comment type="function">
    <text evidence="4">Component of the Mediator complex, a coactivator involved in the regulated transcription of nearly all RNA polymerase II-dependent genes. Mediator functions as a bridge to convey information from gene-specific regulatory proteins to the basal RNA polymerase II transcription machinery. Mediator is recruited to promoters by direct interactions with regulatory proteins and serves as a scaffold for the assembly of a functional pre-initiation complex with RNA polymerase II and the general transcription factors.</text>
</comment>
<evidence type="ECO:0000256" key="5">
    <source>
        <dbReference type="SAM" id="MobiDB-lite"/>
    </source>
</evidence>
<evidence type="ECO:0000256" key="2">
    <source>
        <dbReference type="ARBA" id="ARBA00008186"/>
    </source>
</evidence>
<name>A0AAN8EW35_9EURO</name>
<evidence type="ECO:0000256" key="1">
    <source>
        <dbReference type="ARBA" id="ARBA00004123"/>
    </source>
</evidence>